<dbReference type="Gene3D" id="3.60.10.10">
    <property type="entry name" value="Endonuclease/exonuclease/phosphatase"/>
    <property type="match status" value="1"/>
</dbReference>
<sequence>MVKITSYNVQGLNIPYKRRTLYKELDSAGADVVCLQETHFRRLSHPPLKWPNFTTQFHSTGPTKSKGVSILIRNRVVFELHRKLSDPNGRYLILVCSLNHRVYTILNLYAPNENQVDYVASVLAKLSLVMTGTLLVCGDFNFSLDPLKDTSGFGSRPLVGKRKKQVDKFQSLIGNYGLYDTWRLFHPNEVDYTFFSKVHKTHTRIDYILTQSQLLPRVEGCLIGTISCSDHAPVTLTLKDDYKAFGQSPWRLNDMVLSDEIAKSDLASQLESYFELNNCEDLSATTIWQAHKAVLRGHCIKWASRFKKSKEAARLLLLQKLDSLYRSHKISPSDATSRLLSEAHDELHILDRQSHFSHLQRLKTRFYAYGNKPSRLLAQRLRTLLPRQRIDKLVSPGQTAVYKPSEIAEEFASYYSSLYNLSDNDNMPHPTIADIDAYLSHLNLPALSHSQTVHLSSPFTIMEIAKIISSLPHGKAPGPNGFPSAYYKAFTHLLSPHLHKVFTQAPSEGRFPKEMLQATIVTLPKPGKPPTSCPNFRPISLLNTDIKIYAKLLALRLNDILPTLIGRDQVGFIKGRQGTENSKKLLALMEYQSTHDIPCLWLSLDAEKAFDRVHWKFMVRVLNKFGFTEDLIKSIMALYASPSARVLNSGFLSKTFNITNGTRKGCPLSPLLYALILEPLAQAIRQNDLIRGVQIGPQTFKLNLFADDILITITEPLDSLPSLHAALTDYGLVSYHSLNLPKTQALALGLPPADLRSIKARYSFAWNDQGIKYLGITLPGKFDDIISTNHKKVFAETKSLLLRWRSVRLSWLGRAAAVKMTILPKLLYIFRMLPILVPKPLLNAVQRDISSFIWNGKRPRTPFKVLSASLADGGLKFPHILAYHKAAIIASLSESLLEHKPLWTYIQSIAIPGHSFSGLLFTPFKSRPALPTALQITRWYFTVWDRNVRAYTSLYPLSLATPVNALPYVIPFFNPKAWTQHGVRYVFQFFRNSSVLSFAQMQTTHGIPSQAFLSYLQIVSYMRTLGTLHSVSANEPTLTPFESFVIRPTQTIKLLSLCYYQLLSGMGLSKRTFQRAWEAELNTHLTLEQWTHVFLLDKSASRCISIFETRRKVLYRWYLVPVRECHFNKNVPDTCWRCQTTRGSMLHVWWSCPSLQPFWTQVALYVEEVLGVTVPFSPLHYLLGFLPDDVRKMSRQRKMFCIIISCCFLLIARLWKKTIIPSLPSLTKMISDLAFSEDLARSHFNLASPAQDPWSLWQDHLIYQTIRTRNT</sequence>
<dbReference type="Proteomes" id="UP000694569">
    <property type="component" value="Unplaced"/>
</dbReference>
<dbReference type="GeneTree" id="ENSGT00940000163630"/>
<dbReference type="AlphaFoldDB" id="A0A8C5PVL5"/>
<dbReference type="InterPro" id="IPR000477">
    <property type="entry name" value="RT_dom"/>
</dbReference>
<dbReference type="CDD" id="cd09076">
    <property type="entry name" value="L1-EN"/>
    <property type="match status" value="1"/>
</dbReference>
<dbReference type="GO" id="GO:0003824">
    <property type="term" value="F:catalytic activity"/>
    <property type="evidence" value="ECO:0007669"/>
    <property type="project" value="InterPro"/>
</dbReference>
<dbReference type="PANTHER" id="PTHR31635:SF196">
    <property type="entry name" value="REVERSE TRANSCRIPTASE DOMAIN-CONTAINING PROTEIN-RELATED"/>
    <property type="match status" value="1"/>
</dbReference>
<evidence type="ECO:0000259" key="1">
    <source>
        <dbReference type="PROSITE" id="PS50878"/>
    </source>
</evidence>
<dbReference type="InterPro" id="IPR005135">
    <property type="entry name" value="Endo/exonuclease/phosphatase"/>
</dbReference>
<dbReference type="Pfam" id="PF03372">
    <property type="entry name" value="Exo_endo_phos"/>
    <property type="match status" value="1"/>
</dbReference>
<dbReference type="PANTHER" id="PTHR31635">
    <property type="entry name" value="REVERSE TRANSCRIPTASE DOMAIN-CONTAINING PROTEIN-RELATED"/>
    <property type="match status" value="1"/>
</dbReference>
<keyword evidence="3" id="KW-1185">Reference proteome</keyword>
<dbReference type="Pfam" id="PF00078">
    <property type="entry name" value="RVT_1"/>
    <property type="match status" value="1"/>
</dbReference>
<dbReference type="CDD" id="cd01650">
    <property type="entry name" value="RT_nLTR_like"/>
    <property type="match status" value="1"/>
</dbReference>
<dbReference type="PROSITE" id="PS50878">
    <property type="entry name" value="RT_POL"/>
    <property type="match status" value="1"/>
</dbReference>
<evidence type="ECO:0000313" key="2">
    <source>
        <dbReference type="Ensembl" id="ENSLLEP00000028150.1"/>
    </source>
</evidence>
<proteinExistence type="predicted"/>
<dbReference type="OrthoDB" id="498125at2759"/>
<name>A0A8C5PVL5_9ANUR</name>
<dbReference type="SUPFAM" id="SSF56219">
    <property type="entry name" value="DNase I-like"/>
    <property type="match status" value="1"/>
</dbReference>
<dbReference type="Ensembl" id="ENSLLET00000029247.1">
    <property type="protein sequence ID" value="ENSLLEP00000028150.1"/>
    <property type="gene ID" value="ENSLLEG00000017904.1"/>
</dbReference>
<evidence type="ECO:0000313" key="3">
    <source>
        <dbReference type="Proteomes" id="UP000694569"/>
    </source>
</evidence>
<reference evidence="2" key="2">
    <citation type="submission" date="2025-09" db="UniProtKB">
        <authorList>
            <consortium name="Ensembl"/>
        </authorList>
    </citation>
    <scope>IDENTIFICATION</scope>
</reference>
<protein>
    <recommendedName>
        <fullName evidence="1">Reverse transcriptase domain-containing protein</fullName>
    </recommendedName>
</protein>
<reference evidence="2" key="1">
    <citation type="submission" date="2025-08" db="UniProtKB">
        <authorList>
            <consortium name="Ensembl"/>
        </authorList>
    </citation>
    <scope>IDENTIFICATION</scope>
</reference>
<accession>A0A8C5PVL5</accession>
<dbReference type="InterPro" id="IPR036691">
    <property type="entry name" value="Endo/exonu/phosph_ase_sf"/>
</dbReference>
<dbReference type="SUPFAM" id="SSF56672">
    <property type="entry name" value="DNA/RNA polymerases"/>
    <property type="match status" value="1"/>
</dbReference>
<dbReference type="InterPro" id="IPR043502">
    <property type="entry name" value="DNA/RNA_pol_sf"/>
</dbReference>
<feature type="domain" description="Reverse transcriptase" evidence="1">
    <location>
        <begin position="504"/>
        <end position="778"/>
    </location>
</feature>
<organism evidence="2 3">
    <name type="scientific">Leptobrachium leishanense</name>
    <name type="common">Leishan spiny toad</name>
    <dbReference type="NCBI Taxonomy" id="445787"/>
    <lineage>
        <taxon>Eukaryota</taxon>
        <taxon>Metazoa</taxon>
        <taxon>Chordata</taxon>
        <taxon>Craniata</taxon>
        <taxon>Vertebrata</taxon>
        <taxon>Euteleostomi</taxon>
        <taxon>Amphibia</taxon>
        <taxon>Batrachia</taxon>
        <taxon>Anura</taxon>
        <taxon>Pelobatoidea</taxon>
        <taxon>Megophryidae</taxon>
        <taxon>Leptobrachium</taxon>
    </lineage>
</organism>